<comment type="caution">
    <text evidence="3">The sequence shown here is derived from an EMBL/GenBank/DDBJ whole genome shotgun (WGS) entry which is preliminary data.</text>
</comment>
<dbReference type="PROSITE" id="PS50096">
    <property type="entry name" value="IQ"/>
    <property type="match status" value="4"/>
</dbReference>
<dbReference type="InterPro" id="IPR011993">
    <property type="entry name" value="PH-like_dom_sf"/>
</dbReference>
<dbReference type="Gene3D" id="1.20.5.190">
    <property type="match status" value="1"/>
</dbReference>
<accession>A0AB34IDU8</accession>
<dbReference type="SUPFAM" id="SSF50729">
    <property type="entry name" value="PH domain-like"/>
    <property type="match status" value="1"/>
</dbReference>
<gene>
    <name evidence="3" type="ORF">AB1Y20_016544</name>
</gene>
<evidence type="ECO:0000256" key="1">
    <source>
        <dbReference type="SAM" id="MobiDB-lite"/>
    </source>
</evidence>
<dbReference type="SMART" id="SM00015">
    <property type="entry name" value="IQ"/>
    <property type="match status" value="4"/>
</dbReference>
<evidence type="ECO:0000259" key="2">
    <source>
        <dbReference type="PROSITE" id="PS50003"/>
    </source>
</evidence>
<dbReference type="PANTHER" id="PTHR48125:SF12">
    <property type="entry name" value="AT HOOK TRANSCRIPTION FACTOR FAMILY-RELATED"/>
    <property type="match status" value="1"/>
</dbReference>
<feature type="region of interest" description="Disordered" evidence="1">
    <location>
        <begin position="275"/>
        <end position="301"/>
    </location>
</feature>
<evidence type="ECO:0000313" key="3">
    <source>
        <dbReference type="EMBL" id="KAL1495680.1"/>
    </source>
</evidence>
<reference evidence="3 4" key="1">
    <citation type="journal article" date="2024" name="Science">
        <title>Giant polyketide synthase enzymes in the biosynthesis of giant marine polyether toxins.</title>
        <authorList>
            <person name="Fallon T.R."/>
            <person name="Shende V.V."/>
            <person name="Wierzbicki I.H."/>
            <person name="Pendleton A.L."/>
            <person name="Watervoot N.F."/>
            <person name="Auber R.P."/>
            <person name="Gonzalez D.J."/>
            <person name="Wisecaver J.H."/>
            <person name="Moore B.S."/>
        </authorList>
    </citation>
    <scope>NUCLEOTIDE SEQUENCE [LARGE SCALE GENOMIC DNA]</scope>
    <source>
        <strain evidence="3 4">12B1</strain>
    </source>
</reference>
<dbReference type="Gene3D" id="2.30.29.30">
    <property type="entry name" value="Pleckstrin-homology domain (PH domain)/Phosphotyrosine-binding domain (PTB)"/>
    <property type="match status" value="1"/>
</dbReference>
<dbReference type="Proteomes" id="UP001515480">
    <property type="component" value="Unassembled WGS sequence"/>
</dbReference>
<dbReference type="EMBL" id="JBGBPQ010000031">
    <property type="protein sequence ID" value="KAL1495680.1"/>
    <property type="molecule type" value="Genomic_DNA"/>
</dbReference>
<feature type="domain" description="PH" evidence="2">
    <location>
        <begin position="2"/>
        <end position="108"/>
    </location>
</feature>
<feature type="region of interest" description="Disordered" evidence="1">
    <location>
        <begin position="132"/>
        <end position="201"/>
    </location>
</feature>
<proteinExistence type="predicted"/>
<feature type="compositionally biased region" description="Pro residues" evidence="1">
    <location>
        <begin position="177"/>
        <end position="196"/>
    </location>
</feature>
<organism evidence="3 4">
    <name type="scientific">Prymnesium parvum</name>
    <name type="common">Toxic golden alga</name>
    <dbReference type="NCBI Taxonomy" id="97485"/>
    <lineage>
        <taxon>Eukaryota</taxon>
        <taxon>Haptista</taxon>
        <taxon>Haptophyta</taxon>
        <taxon>Prymnesiophyceae</taxon>
        <taxon>Prymnesiales</taxon>
        <taxon>Prymnesiaceae</taxon>
        <taxon>Prymnesium</taxon>
    </lineage>
</organism>
<name>A0AB34IDU8_PRYPA</name>
<dbReference type="PANTHER" id="PTHR48125">
    <property type="entry name" value="LP07818P1"/>
    <property type="match status" value="1"/>
</dbReference>
<feature type="compositionally biased region" description="Basic and acidic residues" evidence="1">
    <location>
        <begin position="160"/>
        <end position="175"/>
    </location>
</feature>
<sequence length="681" mass="75945">MLTAKEGWLRKNHKSGTWAAANARRWFVSDGFHVFYYEDNTKSSVRGHFDLRNVTSIRPSADAAAPSAIDLEVAQQSTERRAKRLIISFVTAPDDMASWLRLWCSAVHPRYVDEKLKPSADPALHAHFNTAHAEQPAPSAKLNRFSRKWSQTRVLTPRASSKDLTDQLDTPRETPRAAPPPSAAPPPPAAAPPPPSAAAADEDVTFEVTVPEGVKPGDKLQATTPAGVKVKLVVPENAEPGMSLTFTLPKGGEKPPPPPTDQAAIAIQSRMRGMKARKKEEGGGAGAAGGAPQGPPPTPDEQKAAIALQSQFRGHVVRNEQQEQSRLQWMEYYKQPHVADFEKARELAVSPEEEDAIEAAKMIWADEEARRVKWFKHYLDRGNLKEAAKLVVTPLEEARLIMAQVRASNGLCACFVGESKQALEARREEKFKDAIKLYEWDIAETLALSAEEIQDVEDSKLRVDLMNAAKVKGEFDKALAYTITLAEREAIEASRAEVEATLQSATAEQAAAAAKMQARVRGQKVRGEKEKEKMEKASIVVQKQFRAHADREQEEERRRITWMHWHLQQKEFDKALELAITKDERQVITDAKAKAQFPDLCKCFNLKPRPVGRKEKFIAAIRNYDWDTAQLLAVSDEEREDLEDSKNRVAWMLHYTADGKKEEALALAITDEEKAEIESKG</sequence>
<dbReference type="AlphaFoldDB" id="A0AB34IDU8"/>
<dbReference type="Pfam" id="PF00612">
    <property type="entry name" value="IQ"/>
    <property type="match status" value="2"/>
</dbReference>
<dbReference type="InterPro" id="IPR000048">
    <property type="entry name" value="IQ_motif_EF-hand-BS"/>
</dbReference>
<evidence type="ECO:0000313" key="4">
    <source>
        <dbReference type="Proteomes" id="UP001515480"/>
    </source>
</evidence>
<dbReference type="PROSITE" id="PS50003">
    <property type="entry name" value="PH_DOMAIN"/>
    <property type="match status" value="1"/>
</dbReference>
<feature type="compositionally biased region" description="Gly residues" evidence="1">
    <location>
        <begin position="283"/>
        <end position="292"/>
    </location>
</feature>
<dbReference type="InterPro" id="IPR001849">
    <property type="entry name" value="PH_domain"/>
</dbReference>
<keyword evidence="4" id="KW-1185">Reference proteome</keyword>
<protein>
    <recommendedName>
        <fullName evidence="2">PH domain-containing protein</fullName>
    </recommendedName>
</protein>